<proteinExistence type="predicted"/>
<evidence type="ECO:0000313" key="2">
    <source>
        <dbReference type="EMBL" id="KAF0931261.1"/>
    </source>
</evidence>
<organism evidence="2 3">
    <name type="scientific">Oryza meyeriana var. granulata</name>
    <dbReference type="NCBI Taxonomy" id="110450"/>
    <lineage>
        <taxon>Eukaryota</taxon>
        <taxon>Viridiplantae</taxon>
        <taxon>Streptophyta</taxon>
        <taxon>Embryophyta</taxon>
        <taxon>Tracheophyta</taxon>
        <taxon>Spermatophyta</taxon>
        <taxon>Magnoliopsida</taxon>
        <taxon>Liliopsida</taxon>
        <taxon>Poales</taxon>
        <taxon>Poaceae</taxon>
        <taxon>BOP clade</taxon>
        <taxon>Oryzoideae</taxon>
        <taxon>Oryzeae</taxon>
        <taxon>Oryzinae</taxon>
        <taxon>Oryza</taxon>
        <taxon>Oryza meyeriana</taxon>
    </lineage>
</organism>
<reference evidence="2 3" key="1">
    <citation type="submission" date="2019-11" db="EMBL/GenBank/DDBJ databases">
        <title>Whole genome sequence of Oryza granulata.</title>
        <authorList>
            <person name="Li W."/>
        </authorList>
    </citation>
    <scope>NUCLEOTIDE SEQUENCE [LARGE SCALE GENOMIC DNA]</scope>
    <source>
        <strain evidence="3">cv. Menghai</strain>
        <tissue evidence="2">Leaf</tissue>
    </source>
</reference>
<dbReference type="Proteomes" id="UP000479710">
    <property type="component" value="Unassembled WGS sequence"/>
</dbReference>
<comment type="caution">
    <text evidence="2">The sequence shown here is derived from an EMBL/GenBank/DDBJ whole genome shotgun (WGS) entry which is preliminary data.</text>
</comment>
<protein>
    <submittedName>
        <fullName evidence="2">Uncharacterized protein</fullName>
    </submittedName>
</protein>
<feature type="region of interest" description="Disordered" evidence="1">
    <location>
        <begin position="1"/>
        <end position="27"/>
    </location>
</feature>
<sequence>MGIDEDGGSASAKLEATTARTGAQGGACHAVPKPILVVPILAATRSGKDACSRRRGPGDELGVMADRSVAMGAQFTKHQPKTVLELLHFESN</sequence>
<gene>
    <name evidence="2" type="ORF">E2562_002609</name>
</gene>
<evidence type="ECO:0000313" key="3">
    <source>
        <dbReference type="Proteomes" id="UP000479710"/>
    </source>
</evidence>
<name>A0A6G1F304_9ORYZ</name>
<accession>A0A6G1F304</accession>
<evidence type="ECO:0000256" key="1">
    <source>
        <dbReference type="SAM" id="MobiDB-lite"/>
    </source>
</evidence>
<dbReference type="EMBL" id="SPHZ02000001">
    <property type="protein sequence ID" value="KAF0931261.1"/>
    <property type="molecule type" value="Genomic_DNA"/>
</dbReference>
<keyword evidence="3" id="KW-1185">Reference proteome</keyword>
<dbReference type="AlphaFoldDB" id="A0A6G1F304"/>